<dbReference type="AlphaFoldDB" id="A0A1H7NXG8"/>
<keyword evidence="2" id="KW-1185">Reference proteome</keyword>
<dbReference type="EMBL" id="FNZR01000004">
    <property type="protein sequence ID" value="SEL28231.1"/>
    <property type="molecule type" value="Genomic_DNA"/>
</dbReference>
<protein>
    <submittedName>
        <fullName evidence="1">Uncharacterized protein</fullName>
    </submittedName>
</protein>
<dbReference type="STRING" id="332977.SAMN05421740_104136"/>
<reference evidence="2" key="1">
    <citation type="submission" date="2016-10" db="EMBL/GenBank/DDBJ databases">
        <authorList>
            <person name="Varghese N."/>
            <person name="Submissions S."/>
        </authorList>
    </citation>
    <scope>NUCLEOTIDE SEQUENCE [LARGE SCALE GENOMIC DNA]</scope>
    <source>
        <strain evidence="2">Jip14</strain>
    </source>
</reference>
<dbReference type="Proteomes" id="UP000198916">
    <property type="component" value="Unassembled WGS sequence"/>
</dbReference>
<name>A0A1H7NXG8_9SPHI</name>
<gene>
    <name evidence="1" type="ORF">SAMN05421740_104136</name>
</gene>
<evidence type="ECO:0000313" key="2">
    <source>
        <dbReference type="Proteomes" id="UP000198916"/>
    </source>
</evidence>
<proteinExistence type="predicted"/>
<sequence>MRVRIKNSSFIGAYNNSYLKIIQTKKMLLRIS</sequence>
<accession>A0A1H7NXG8</accession>
<organism evidence="1 2">
    <name type="scientific">Parapedobacter koreensis</name>
    <dbReference type="NCBI Taxonomy" id="332977"/>
    <lineage>
        <taxon>Bacteria</taxon>
        <taxon>Pseudomonadati</taxon>
        <taxon>Bacteroidota</taxon>
        <taxon>Sphingobacteriia</taxon>
        <taxon>Sphingobacteriales</taxon>
        <taxon>Sphingobacteriaceae</taxon>
        <taxon>Parapedobacter</taxon>
    </lineage>
</organism>
<evidence type="ECO:0000313" key="1">
    <source>
        <dbReference type="EMBL" id="SEL28231.1"/>
    </source>
</evidence>